<proteinExistence type="predicted"/>
<dbReference type="EMBL" id="CAJJDO010000096">
    <property type="protein sequence ID" value="CAD8190235.1"/>
    <property type="molecule type" value="Genomic_DNA"/>
</dbReference>
<dbReference type="AlphaFoldDB" id="A0A8S1WP51"/>
<sequence>MKKNFQAEMQKNFIIIALQQQQLLLFGIYAKQEKNKKIQEKIQKCQDNIKLIQCCFLRRMILLRSFVSKLMKLSLNQNHKISFYKKITILIIYMNEEYDGDIFEIEILKDYYIAYSYNFYKQAIKLIQDSKISQGLYPDYYSALAQFALKTVKETIKKI</sequence>
<dbReference type="Proteomes" id="UP000689195">
    <property type="component" value="Unassembled WGS sequence"/>
</dbReference>
<comment type="caution">
    <text evidence="1">The sequence shown here is derived from an EMBL/GenBank/DDBJ whole genome shotgun (WGS) entry which is preliminary data.</text>
</comment>
<reference evidence="1" key="1">
    <citation type="submission" date="2021-01" db="EMBL/GenBank/DDBJ databases">
        <authorList>
            <consortium name="Genoscope - CEA"/>
            <person name="William W."/>
        </authorList>
    </citation>
    <scope>NUCLEOTIDE SEQUENCE</scope>
</reference>
<accession>A0A8S1WP51</accession>
<keyword evidence="2" id="KW-1185">Reference proteome</keyword>
<evidence type="ECO:0000313" key="2">
    <source>
        <dbReference type="Proteomes" id="UP000689195"/>
    </source>
</evidence>
<protein>
    <submittedName>
        <fullName evidence="1">Uncharacterized protein</fullName>
    </submittedName>
</protein>
<name>A0A8S1WP51_9CILI</name>
<evidence type="ECO:0000313" key="1">
    <source>
        <dbReference type="EMBL" id="CAD8190235.1"/>
    </source>
</evidence>
<organism evidence="1 2">
    <name type="scientific">Paramecium pentaurelia</name>
    <dbReference type="NCBI Taxonomy" id="43138"/>
    <lineage>
        <taxon>Eukaryota</taxon>
        <taxon>Sar</taxon>
        <taxon>Alveolata</taxon>
        <taxon>Ciliophora</taxon>
        <taxon>Intramacronucleata</taxon>
        <taxon>Oligohymenophorea</taxon>
        <taxon>Peniculida</taxon>
        <taxon>Parameciidae</taxon>
        <taxon>Paramecium</taxon>
    </lineage>
</organism>
<gene>
    <name evidence="1" type="ORF">PPENT_87.1.T0960008</name>
</gene>